<evidence type="ECO:0000256" key="2">
    <source>
        <dbReference type="ARBA" id="ARBA00022540"/>
    </source>
</evidence>
<dbReference type="PANTHER" id="PTHR10938:SF0">
    <property type="entry name" value="TRANSLATION INITIATION FACTOR IF-3, MITOCHONDRIAL"/>
    <property type="match status" value="1"/>
</dbReference>
<dbReference type="InterPro" id="IPR036787">
    <property type="entry name" value="T_IF-3_N_sf"/>
</dbReference>
<dbReference type="STRING" id="1802067.A2966_03775"/>
<dbReference type="Proteomes" id="UP000176480">
    <property type="component" value="Unassembled WGS sequence"/>
</dbReference>
<dbReference type="GO" id="GO:0003743">
    <property type="term" value="F:translation initiation factor activity"/>
    <property type="evidence" value="ECO:0007669"/>
    <property type="project" value="UniProtKB-UniRule"/>
</dbReference>
<comment type="caution">
    <text evidence="7">The sequence shown here is derived from an EMBL/GenBank/DDBJ whole genome shotgun (WGS) entry which is preliminary data.</text>
</comment>
<dbReference type="GO" id="GO:0043022">
    <property type="term" value="F:ribosome binding"/>
    <property type="evidence" value="ECO:0007669"/>
    <property type="project" value="TreeGrafter"/>
</dbReference>
<dbReference type="NCBIfam" id="TIGR00168">
    <property type="entry name" value="infC"/>
    <property type="match status" value="1"/>
</dbReference>
<dbReference type="InterPro" id="IPR036788">
    <property type="entry name" value="T_IF-3_C_sf"/>
</dbReference>
<gene>
    <name evidence="7" type="ORF">A2966_03775</name>
</gene>
<dbReference type="PANTHER" id="PTHR10938">
    <property type="entry name" value="TRANSLATION INITIATION FACTOR IF-3"/>
    <property type="match status" value="1"/>
</dbReference>
<dbReference type="SUPFAM" id="SSF55200">
    <property type="entry name" value="Translation initiation factor IF3, C-terminal domain"/>
    <property type="match status" value="1"/>
</dbReference>
<keyword evidence="2 7" id="KW-0396">Initiation factor</keyword>
<dbReference type="Pfam" id="PF05198">
    <property type="entry name" value="IF3_N"/>
    <property type="match status" value="1"/>
</dbReference>
<organism evidence="7 8">
    <name type="scientific">Candidatus Roizmanbacteria bacterium RIFCSPLOWO2_01_FULL_41_22</name>
    <dbReference type="NCBI Taxonomy" id="1802067"/>
    <lineage>
        <taxon>Bacteria</taxon>
        <taxon>Candidatus Roizmaniibacteriota</taxon>
    </lineage>
</organism>
<evidence type="ECO:0000259" key="5">
    <source>
        <dbReference type="Pfam" id="PF00707"/>
    </source>
</evidence>
<keyword evidence="3" id="KW-0648">Protein biosynthesis</keyword>
<feature type="domain" description="Translation initiation factor 3 N-terminal" evidence="6">
    <location>
        <begin position="1"/>
        <end position="70"/>
    </location>
</feature>
<dbReference type="GO" id="GO:0005737">
    <property type="term" value="C:cytoplasm"/>
    <property type="evidence" value="ECO:0007669"/>
    <property type="project" value="UniProtKB-ARBA"/>
</dbReference>
<dbReference type="AlphaFoldDB" id="A0A1F7J919"/>
<dbReference type="SUPFAM" id="SSF54364">
    <property type="entry name" value="Translation initiation factor IF3, N-terminal domain"/>
    <property type="match status" value="1"/>
</dbReference>
<comment type="similarity">
    <text evidence="1">Belongs to the IF-3 family.</text>
</comment>
<evidence type="ECO:0000256" key="3">
    <source>
        <dbReference type="ARBA" id="ARBA00022917"/>
    </source>
</evidence>
<evidence type="ECO:0000256" key="1">
    <source>
        <dbReference type="ARBA" id="ARBA00005439"/>
    </source>
</evidence>
<dbReference type="InterPro" id="IPR019815">
    <property type="entry name" value="Translation_initiation_fac_3_C"/>
</dbReference>
<name>A0A1F7J919_9BACT</name>
<evidence type="ECO:0000313" key="7">
    <source>
        <dbReference type="EMBL" id="OGK52105.1"/>
    </source>
</evidence>
<dbReference type="InterPro" id="IPR001288">
    <property type="entry name" value="Translation_initiation_fac_3"/>
</dbReference>
<dbReference type="Pfam" id="PF00707">
    <property type="entry name" value="IF3_C"/>
    <property type="match status" value="1"/>
</dbReference>
<evidence type="ECO:0000313" key="8">
    <source>
        <dbReference type="Proteomes" id="UP000176480"/>
    </source>
</evidence>
<evidence type="ECO:0000256" key="4">
    <source>
        <dbReference type="NCBIfam" id="TIGR00168"/>
    </source>
</evidence>
<accession>A0A1F7J919</accession>
<dbReference type="GO" id="GO:0032790">
    <property type="term" value="P:ribosome disassembly"/>
    <property type="evidence" value="ECO:0007669"/>
    <property type="project" value="TreeGrafter"/>
</dbReference>
<dbReference type="Gene3D" id="3.10.20.80">
    <property type="entry name" value="Translation initiation factor 3 (IF-3), N-terminal domain"/>
    <property type="match status" value="1"/>
</dbReference>
<proteinExistence type="inferred from homology"/>
<dbReference type="Gene3D" id="3.30.110.10">
    <property type="entry name" value="Translation initiation factor 3 (IF-3), C-terminal domain"/>
    <property type="match status" value="1"/>
</dbReference>
<protein>
    <recommendedName>
        <fullName evidence="4">Translation initiation factor IF-3</fullName>
    </recommendedName>
</protein>
<evidence type="ECO:0000259" key="6">
    <source>
        <dbReference type="Pfam" id="PF05198"/>
    </source>
</evidence>
<dbReference type="InterPro" id="IPR019814">
    <property type="entry name" value="Translation_initiation_fac_3_N"/>
</dbReference>
<reference evidence="7 8" key="1">
    <citation type="journal article" date="2016" name="Nat. Commun.">
        <title>Thousands of microbial genomes shed light on interconnected biogeochemical processes in an aquifer system.</title>
        <authorList>
            <person name="Anantharaman K."/>
            <person name="Brown C.T."/>
            <person name="Hug L.A."/>
            <person name="Sharon I."/>
            <person name="Castelle C.J."/>
            <person name="Probst A.J."/>
            <person name="Thomas B.C."/>
            <person name="Singh A."/>
            <person name="Wilkins M.J."/>
            <person name="Karaoz U."/>
            <person name="Brodie E.L."/>
            <person name="Williams K.H."/>
            <person name="Hubbard S.S."/>
            <person name="Banfield J.F."/>
        </authorList>
    </citation>
    <scope>NUCLEOTIDE SEQUENCE [LARGE SCALE GENOMIC DNA]</scope>
</reference>
<feature type="domain" description="Translation initiation factor 3 C-terminal" evidence="5">
    <location>
        <begin position="78"/>
        <end position="161"/>
    </location>
</feature>
<dbReference type="EMBL" id="MGAR01000015">
    <property type="protein sequence ID" value="OGK52105.1"/>
    <property type="molecule type" value="Genomic_DNA"/>
</dbReference>
<sequence>MNYRIEAQSLRVIDFEGKQIGVISKQEALDKARLQELDLVLIAPSAKPPVAKIINFKKFLYQEEKKEKEARKGIKKSVVKDLKISLFIGPADLERIIKKARNFLLEGNQLRINLTLKGREIAKREMAMDLIRRFIGNLGEVNVSKEPRIEGRVIRAVVAKKK</sequence>